<reference evidence="3" key="1">
    <citation type="submission" date="2012-09" db="EMBL/GenBank/DDBJ databases">
        <title>Genome sequencing and comparative transcriptomics of race 1 and race 4 of banana pathogen: Fusarium oxysporum f. sp. cubense.</title>
        <authorList>
            <person name="Fang X."/>
            <person name="Huang J."/>
        </authorList>
    </citation>
    <scope>NUCLEOTIDE SEQUENCE [LARGE SCALE GENOMIC DNA]</scope>
    <source>
        <strain evidence="3">race 4</strain>
    </source>
</reference>
<evidence type="ECO:0000313" key="2">
    <source>
        <dbReference type="EMBL" id="EMT74699.1"/>
    </source>
</evidence>
<dbReference type="STRING" id="1229665.N1S8V8"/>
<evidence type="ECO:0000313" key="3">
    <source>
        <dbReference type="Proteomes" id="UP000016929"/>
    </source>
</evidence>
<evidence type="ECO:0000259" key="1">
    <source>
        <dbReference type="Pfam" id="PF20253"/>
    </source>
</evidence>
<dbReference type="AlphaFoldDB" id="N1S8V8"/>
<gene>
    <name evidence="2" type="ORF">FOC4_g10000612</name>
</gene>
<dbReference type="EMBL" id="KB726177">
    <property type="protein sequence ID" value="EMT74699.1"/>
    <property type="molecule type" value="Genomic_DNA"/>
</dbReference>
<sequence>MTQYKEDTDSVASWLASTAKACGYLSDLLTATGIQTKGRGRLKGKARRDAKEQKTYIPTPHNIQKYVIAVKDFIPLAKFFLASKPLIPIPPSFVETLDQVLYVQARFGAQMIDHRMKPSTQSDATHSFFVGILEKARDVLRPHMPPRTKSDLGNRFSGLKIYISSPELLDFTDIERPKNAQGDDTIYEAEPETSLEDALVPFTIMMNDLNQIRSYIEWIWFNYRDGYFDLANAAVSTNTGINLARNLIDQVLPIIKDHGSACTILEKFSFVCARRDGFSEQDIVAWGPAGENEDIYEVADKTYLNASLLLGGLARVLPLNHLPIYKEGMFGI</sequence>
<dbReference type="PANTHER" id="PTHR38795">
    <property type="entry name" value="DUF6604 DOMAIN-CONTAINING PROTEIN"/>
    <property type="match status" value="1"/>
</dbReference>
<proteinExistence type="predicted"/>
<dbReference type="Proteomes" id="UP000016929">
    <property type="component" value="Unassembled WGS sequence"/>
</dbReference>
<dbReference type="HOGENOM" id="CLU_008976_2_0_1"/>
<dbReference type="PANTHER" id="PTHR38795:SF1">
    <property type="entry name" value="DUF6604 DOMAIN-CONTAINING PROTEIN"/>
    <property type="match status" value="1"/>
</dbReference>
<organism evidence="2 3">
    <name type="scientific">Fusarium oxysporum f. sp. cubense (strain race 4)</name>
    <name type="common">Panama disease fungus</name>
    <dbReference type="NCBI Taxonomy" id="2502994"/>
    <lineage>
        <taxon>Eukaryota</taxon>
        <taxon>Fungi</taxon>
        <taxon>Dikarya</taxon>
        <taxon>Ascomycota</taxon>
        <taxon>Pezizomycotina</taxon>
        <taxon>Sordariomycetes</taxon>
        <taxon>Hypocreomycetidae</taxon>
        <taxon>Hypocreales</taxon>
        <taxon>Nectriaceae</taxon>
        <taxon>Fusarium</taxon>
        <taxon>Fusarium oxysporum species complex</taxon>
    </lineage>
</organism>
<dbReference type="Pfam" id="PF20253">
    <property type="entry name" value="DUF6604"/>
    <property type="match status" value="1"/>
</dbReference>
<accession>N1S8V8</accession>
<feature type="domain" description="DUF6604" evidence="1">
    <location>
        <begin position="3"/>
        <end position="252"/>
    </location>
</feature>
<dbReference type="OrthoDB" id="5238236at2759"/>
<dbReference type="InterPro" id="IPR046539">
    <property type="entry name" value="DUF6604"/>
</dbReference>
<protein>
    <recommendedName>
        <fullName evidence="1">DUF6604 domain-containing protein</fullName>
    </recommendedName>
</protein>
<name>N1S8V8_FUSC4</name>
<reference evidence="3" key="2">
    <citation type="journal article" date="2014" name="PLoS ONE">
        <title>Genome and Transcriptome Analysis of the Fungal Pathogen Fusarium oxysporum f. sp. cubense Causing Banana Vascular Wilt Disease.</title>
        <authorList>
            <person name="Guo L."/>
            <person name="Han L."/>
            <person name="Yang L."/>
            <person name="Zeng H."/>
            <person name="Fan D."/>
            <person name="Zhu Y."/>
            <person name="Feng Y."/>
            <person name="Wang G."/>
            <person name="Peng C."/>
            <person name="Jiang X."/>
            <person name="Zhou D."/>
            <person name="Ni P."/>
            <person name="Liang C."/>
            <person name="Liu L."/>
            <person name="Wang J."/>
            <person name="Mao C."/>
            <person name="Fang X."/>
            <person name="Peng M."/>
            <person name="Huang J."/>
        </authorList>
    </citation>
    <scope>NUCLEOTIDE SEQUENCE [LARGE SCALE GENOMIC DNA]</scope>
    <source>
        <strain evidence="3">race 4</strain>
    </source>
</reference>
<keyword evidence="3" id="KW-1185">Reference proteome</keyword>